<accession>A0ABQ8A122</accession>
<evidence type="ECO:0000256" key="3">
    <source>
        <dbReference type="ARBA" id="ARBA00022577"/>
    </source>
</evidence>
<dbReference type="EMBL" id="JAGKQM010000014">
    <property type="protein sequence ID" value="KAH0886214.1"/>
    <property type="molecule type" value="Genomic_DNA"/>
</dbReference>
<evidence type="ECO:0000313" key="7">
    <source>
        <dbReference type="Proteomes" id="UP000824890"/>
    </source>
</evidence>
<proteinExistence type="inferred from homology"/>
<organism evidence="6 7">
    <name type="scientific">Brassica napus</name>
    <name type="common">Rape</name>
    <dbReference type="NCBI Taxonomy" id="3708"/>
    <lineage>
        <taxon>Eukaryota</taxon>
        <taxon>Viridiplantae</taxon>
        <taxon>Streptophyta</taxon>
        <taxon>Embryophyta</taxon>
        <taxon>Tracheophyta</taxon>
        <taxon>Spermatophyta</taxon>
        <taxon>Magnoliopsida</taxon>
        <taxon>eudicotyledons</taxon>
        <taxon>Gunneridae</taxon>
        <taxon>Pentapetalae</taxon>
        <taxon>rosids</taxon>
        <taxon>malvids</taxon>
        <taxon>Brassicales</taxon>
        <taxon>Brassicaceae</taxon>
        <taxon>Brassiceae</taxon>
        <taxon>Brassica</taxon>
    </lineage>
</organism>
<reference evidence="6 7" key="1">
    <citation type="submission" date="2021-05" db="EMBL/GenBank/DDBJ databases">
        <title>Genome Assembly of Synthetic Allotetraploid Brassica napus Reveals Homoeologous Exchanges between Subgenomes.</title>
        <authorList>
            <person name="Davis J.T."/>
        </authorList>
    </citation>
    <scope>NUCLEOTIDE SEQUENCE [LARGE SCALE GENOMIC DNA]</scope>
    <source>
        <strain evidence="7">cv. Da-Ae</strain>
        <tissue evidence="6">Seedling</tissue>
    </source>
</reference>
<evidence type="ECO:0000256" key="1">
    <source>
        <dbReference type="ARBA" id="ARBA00006722"/>
    </source>
</evidence>
<comment type="caution">
    <text evidence="6">The sequence shown here is derived from an EMBL/GenBank/DDBJ whole genome shotgun (WGS) entry which is preliminary data.</text>
</comment>
<dbReference type="PANTHER" id="PTHR33830:SF12">
    <property type="entry name" value="DEFENSIN-LIKE PROTEIN"/>
    <property type="match status" value="1"/>
</dbReference>
<sequence length="115" mass="12547">MGMVAKETQGEKRCHINISYGNEDCESMACNFDCASKWKGLGECVSTESPNCICAYRMVAKETQGENMCHINISYGNEGCESMVCSFDCASNWKGFGECVSTESPNCICAYPCAN</sequence>
<evidence type="ECO:0008006" key="8">
    <source>
        <dbReference type="Google" id="ProtNLM"/>
    </source>
</evidence>
<dbReference type="Proteomes" id="UP000824890">
    <property type="component" value="Unassembled WGS sequence"/>
</dbReference>
<dbReference type="PANTHER" id="PTHR33830">
    <property type="entry name" value="DEFENSIN-LIKE PROTEIN 184-RELATED"/>
    <property type="match status" value="1"/>
</dbReference>
<evidence type="ECO:0000256" key="4">
    <source>
        <dbReference type="ARBA" id="ARBA00022821"/>
    </source>
</evidence>
<keyword evidence="3" id="KW-0295">Fungicide</keyword>
<gene>
    <name evidence="6" type="ORF">HID58_062310</name>
</gene>
<evidence type="ECO:0000313" key="6">
    <source>
        <dbReference type="EMBL" id="KAH0886214.1"/>
    </source>
</evidence>
<protein>
    <recommendedName>
        <fullName evidence="8">Defensin-like protein</fullName>
    </recommendedName>
</protein>
<name>A0ABQ8A122_BRANA</name>
<keyword evidence="7" id="KW-1185">Reference proteome</keyword>
<keyword evidence="4" id="KW-0611">Plant defense</keyword>
<evidence type="ECO:0000256" key="5">
    <source>
        <dbReference type="ARBA" id="ARBA00023157"/>
    </source>
</evidence>
<evidence type="ECO:0000256" key="2">
    <source>
        <dbReference type="ARBA" id="ARBA00022529"/>
    </source>
</evidence>
<keyword evidence="2" id="KW-0929">Antimicrobial</keyword>
<dbReference type="InterPro" id="IPR010851">
    <property type="entry name" value="DEFL"/>
</dbReference>
<keyword evidence="5" id="KW-1015">Disulfide bond</keyword>
<comment type="similarity">
    <text evidence="1">Belongs to the DEFL family.</text>
</comment>
<dbReference type="Pfam" id="PF07333">
    <property type="entry name" value="SLR1-BP"/>
    <property type="match status" value="2"/>
</dbReference>